<protein>
    <recommendedName>
        <fullName evidence="4">Coronin</fullName>
    </recommendedName>
</protein>
<evidence type="ECO:0000256" key="2">
    <source>
        <dbReference type="ARBA" id="ARBA00022737"/>
    </source>
</evidence>
<feature type="region of interest" description="Disordered" evidence="6">
    <location>
        <begin position="388"/>
        <end position="461"/>
    </location>
</feature>
<dbReference type="OrthoDB" id="1850764at2759"/>
<dbReference type="SMART" id="SM01166">
    <property type="entry name" value="DUF1899"/>
    <property type="match status" value="1"/>
</dbReference>
<proteinExistence type="inferred from homology"/>
<dbReference type="Proteomes" id="UP000009168">
    <property type="component" value="Unassembled WGS sequence"/>
</dbReference>
<keyword evidence="5" id="KW-0175">Coiled coil</keyword>
<organism evidence="8 9">
    <name type="scientific">Tetrahymena thermophila (strain SB210)</name>
    <dbReference type="NCBI Taxonomy" id="312017"/>
    <lineage>
        <taxon>Eukaryota</taxon>
        <taxon>Sar</taxon>
        <taxon>Alveolata</taxon>
        <taxon>Ciliophora</taxon>
        <taxon>Intramacronucleata</taxon>
        <taxon>Oligohymenophorea</taxon>
        <taxon>Hymenostomatida</taxon>
        <taxon>Tetrahymenina</taxon>
        <taxon>Tetrahymenidae</taxon>
        <taxon>Tetrahymena</taxon>
    </lineage>
</organism>
<dbReference type="Pfam" id="PF16300">
    <property type="entry name" value="WD40_4"/>
    <property type="match status" value="1"/>
</dbReference>
<dbReference type="EMBL" id="GG662740">
    <property type="protein sequence ID" value="EAR92825.3"/>
    <property type="molecule type" value="Genomic_DNA"/>
</dbReference>
<dbReference type="PANTHER" id="PTHR10856:SF0">
    <property type="entry name" value="CORONIN"/>
    <property type="match status" value="1"/>
</dbReference>
<comment type="similarity">
    <text evidence="4">Belongs to the WD repeat coronin family.</text>
</comment>
<dbReference type="SUPFAM" id="SSF50978">
    <property type="entry name" value="WD40 repeat-like"/>
    <property type="match status" value="1"/>
</dbReference>
<feature type="compositionally biased region" description="Basic and acidic residues" evidence="6">
    <location>
        <begin position="434"/>
        <end position="449"/>
    </location>
</feature>
<keyword evidence="2 4" id="KW-0677">Repeat</keyword>
<feature type="coiled-coil region" evidence="5">
    <location>
        <begin position="462"/>
        <end position="580"/>
    </location>
</feature>
<name>I7MIA8_TETTS</name>
<dbReference type="HOGENOM" id="CLU_448736_0_0_1"/>
<dbReference type="RefSeq" id="XP_001013070.3">
    <property type="nucleotide sequence ID" value="XM_001013070.4"/>
</dbReference>
<dbReference type="eggNOG" id="KOG0303">
    <property type="taxonomic scope" value="Eukaryota"/>
</dbReference>
<feature type="repeat" description="WD" evidence="3">
    <location>
        <begin position="118"/>
        <end position="160"/>
    </location>
</feature>
<dbReference type="PROSITE" id="PS50082">
    <property type="entry name" value="WD_REPEATS_2"/>
    <property type="match status" value="2"/>
</dbReference>
<dbReference type="InterPro" id="IPR015048">
    <property type="entry name" value="DUF1899"/>
</dbReference>
<dbReference type="InParanoid" id="I7MIA8"/>
<evidence type="ECO:0000256" key="1">
    <source>
        <dbReference type="ARBA" id="ARBA00022574"/>
    </source>
</evidence>
<gene>
    <name evidence="8" type="ORF">TTHERM_00293380</name>
</gene>
<dbReference type="InterPro" id="IPR019775">
    <property type="entry name" value="WD40_repeat_CS"/>
</dbReference>
<sequence>MAQKFRFRNLFAKSHTKWEDIQPLGGATDGYIIAGNSKFIAFPLQGGMGSTLGVLSYKQSGRVKQISQIRAHTSHITDFKFLPYQENTVATASQDATIKFWHIDDDNSKDIDTPLTTLSGHALKINLIAPHNSAKGILASASYDKTIKVWNTEESKDVLTINQGSNYALCLEWSHDGSILGSTWNDKQVRIIDPRQQTFVKEFGAHQSTRAQKMAFLGNTSYFVTTGFDQVQKRQLFLWDIRNTSSNIKVEGCSQAQGVLHPYYDSDLGILYLNGKGEGLVRLFEYQNGTLTTHQNDVMVTDTTKGYGFLPKYAVDTHQNEVCRLVKLCSKYAEAVSIIYPRRSQDFQEDLYPDCSIDFSLTAQQWLEGQNAQPKVAAMKDLKLSNHTHHSKPATTTHNQTLSHQVHHTTTTTNVTQPQRKSSNTQTSHTTHHVKTEAKVEAISEKENSHPNNQQDVEHQQLQKAIEENKDYLAKNENLKSDLAQKDAEITELKSQVEYLHLQVQERIQNEQSVSVLTQEVEQLKQNLVQSETQNTELKEQLQAQTVTFQQEKELLNLQIQEFKQKYQDCIQLVQTLSQQEVSLEGLEHDQLLQSLRSLAEKGEQNSQL</sequence>
<dbReference type="STRING" id="312017.I7MIA8"/>
<dbReference type="InterPro" id="IPR015505">
    <property type="entry name" value="Coronin"/>
</dbReference>
<dbReference type="SMART" id="SM01167">
    <property type="entry name" value="DUF1900"/>
    <property type="match status" value="1"/>
</dbReference>
<dbReference type="PROSITE" id="PS00678">
    <property type="entry name" value="WD_REPEATS_1"/>
    <property type="match status" value="1"/>
</dbReference>
<dbReference type="Pfam" id="PF08953">
    <property type="entry name" value="DUF1899"/>
    <property type="match status" value="1"/>
</dbReference>
<feature type="repeat" description="WD" evidence="3">
    <location>
        <begin position="69"/>
        <end position="111"/>
    </location>
</feature>
<dbReference type="KEGG" id="tet:TTHERM_00293380"/>
<dbReference type="OMA" id="EREMAIW"/>
<feature type="compositionally biased region" description="Low complexity" evidence="6">
    <location>
        <begin position="400"/>
        <end position="429"/>
    </location>
</feature>
<dbReference type="InterPro" id="IPR015943">
    <property type="entry name" value="WD40/YVTN_repeat-like_dom_sf"/>
</dbReference>
<dbReference type="AlphaFoldDB" id="I7MIA8"/>
<evidence type="ECO:0000256" key="6">
    <source>
        <dbReference type="SAM" id="MobiDB-lite"/>
    </source>
</evidence>
<dbReference type="SMART" id="SM00320">
    <property type="entry name" value="WD40"/>
    <property type="match status" value="4"/>
</dbReference>
<evidence type="ECO:0000256" key="4">
    <source>
        <dbReference type="RuleBase" id="RU280818"/>
    </source>
</evidence>
<accession>I7MIA8</accession>
<dbReference type="GO" id="GO:0051015">
    <property type="term" value="F:actin filament binding"/>
    <property type="evidence" value="ECO:0007669"/>
    <property type="project" value="TreeGrafter"/>
</dbReference>
<dbReference type="PROSITE" id="PS50294">
    <property type="entry name" value="WD_REPEATS_REGION"/>
    <property type="match status" value="2"/>
</dbReference>
<evidence type="ECO:0000256" key="5">
    <source>
        <dbReference type="SAM" id="Coils"/>
    </source>
</evidence>
<dbReference type="Gene3D" id="2.130.10.10">
    <property type="entry name" value="YVTN repeat-like/Quinoprotein amine dehydrogenase"/>
    <property type="match status" value="1"/>
</dbReference>
<evidence type="ECO:0000313" key="8">
    <source>
        <dbReference type="EMBL" id="EAR92825.3"/>
    </source>
</evidence>
<dbReference type="GeneID" id="7825043"/>
<feature type="domain" description="DUF1899" evidence="7">
    <location>
        <begin position="4"/>
        <end position="61"/>
    </location>
</feature>
<evidence type="ECO:0000256" key="3">
    <source>
        <dbReference type="PROSITE-ProRule" id="PRU00221"/>
    </source>
</evidence>
<keyword evidence="9" id="KW-1185">Reference proteome</keyword>
<dbReference type="PANTHER" id="PTHR10856">
    <property type="entry name" value="CORONIN"/>
    <property type="match status" value="1"/>
</dbReference>
<evidence type="ECO:0000259" key="7">
    <source>
        <dbReference type="SMART" id="SM01166"/>
    </source>
</evidence>
<dbReference type="InterPro" id="IPR001680">
    <property type="entry name" value="WD40_rpt"/>
</dbReference>
<dbReference type="GO" id="GO:0007015">
    <property type="term" value="P:actin filament organization"/>
    <property type="evidence" value="ECO:0007669"/>
    <property type="project" value="TreeGrafter"/>
</dbReference>
<evidence type="ECO:0000313" key="9">
    <source>
        <dbReference type="Proteomes" id="UP000009168"/>
    </source>
</evidence>
<reference evidence="9" key="1">
    <citation type="journal article" date="2006" name="PLoS Biol.">
        <title>Macronuclear genome sequence of the ciliate Tetrahymena thermophila, a model eukaryote.</title>
        <authorList>
            <person name="Eisen J.A."/>
            <person name="Coyne R.S."/>
            <person name="Wu M."/>
            <person name="Wu D."/>
            <person name="Thiagarajan M."/>
            <person name="Wortman J.R."/>
            <person name="Badger J.H."/>
            <person name="Ren Q."/>
            <person name="Amedeo P."/>
            <person name="Jones K.M."/>
            <person name="Tallon L.J."/>
            <person name="Delcher A.L."/>
            <person name="Salzberg S.L."/>
            <person name="Silva J.C."/>
            <person name="Haas B.J."/>
            <person name="Majoros W.H."/>
            <person name="Farzad M."/>
            <person name="Carlton J.M."/>
            <person name="Smith R.K. Jr."/>
            <person name="Garg J."/>
            <person name="Pearlman R.E."/>
            <person name="Karrer K.M."/>
            <person name="Sun L."/>
            <person name="Manning G."/>
            <person name="Elde N.C."/>
            <person name="Turkewitz A.P."/>
            <person name="Asai D.J."/>
            <person name="Wilkes D.E."/>
            <person name="Wang Y."/>
            <person name="Cai H."/>
            <person name="Collins K."/>
            <person name="Stewart B.A."/>
            <person name="Lee S.R."/>
            <person name="Wilamowska K."/>
            <person name="Weinberg Z."/>
            <person name="Ruzzo W.L."/>
            <person name="Wloga D."/>
            <person name="Gaertig J."/>
            <person name="Frankel J."/>
            <person name="Tsao C.-C."/>
            <person name="Gorovsky M.A."/>
            <person name="Keeling P.J."/>
            <person name="Waller R.F."/>
            <person name="Patron N.J."/>
            <person name="Cherry J.M."/>
            <person name="Stover N.A."/>
            <person name="Krieger C.J."/>
            <person name="del Toro C."/>
            <person name="Ryder H.F."/>
            <person name="Williamson S.C."/>
            <person name="Barbeau R.A."/>
            <person name="Hamilton E.P."/>
            <person name="Orias E."/>
        </authorList>
    </citation>
    <scope>NUCLEOTIDE SEQUENCE [LARGE SCALE GENOMIC DNA]</scope>
    <source>
        <strain evidence="9">SB210</strain>
    </source>
</reference>
<keyword evidence="1 3" id="KW-0853">WD repeat</keyword>
<dbReference type="Pfam" id="PF00400">
    <property type="entry name" value="WD40"/>
    <property type="match status" value="2"/>
</dbReference>
<dbReference type="InterPro" id="IPR036322">
    <property type="entry name" value="WD40_repeat_dom_sf"/>
</dbReference>
<dbReference type="FunCoup" id="I7MIA8">
    <property type="interactions" value="35"/>
</dbReference>